<dbReference type="EMBL" id="QJKF01000017">
    <property type="protein sequence ID" value="PXX57606.1"/>
    <property type="molecule type" value="Genomic_DNA"/>
</dbReference>
<dbReference type="PRINTS" id="PR00368">
    <property type="entry name" value="FADPNR"/>
</dbReference>
<dbReference type="PANTHER" id="PTHR43539">
    <property type="entry name" value="FLAVIN-BINDING MONOOXYGENASE-LIKE PROTEIN (AFU_ORTHOLOGUE AFUA_4G09220)"/>
    <property type="match status" value="1"/>
</dbReference>
<reference evidence="2 3" key="1">
    <citation type="submission" date="2018-05" db="EMBL/GenBank/DDBJ databases">
        <title>Genomic Encyclopedia of Type Strains, Phase IV (KMG-IV): sequencing the most valuable type-strain genomes for metagenomic binning, comparative biology and taxonomic classification.</title>
        <authorList>
            <person name="Goeker M."/>
        </authorList>
    </citation>
    <scope>NUCLEOTIDE SEQUENCE [LARGE SCALE GENOMIC DNA]</scope>
    <source>
        <strain evidence="2 3">DSM 44704</strain>
    </source>
</reference>
<dbReference type="GO" id="GO:0036503">
    <property type="term" value="P:ERAD pathway"/>
    <property type="evidence" value="ECO:0007669"/>
    <property type="project" value="TreeGrafter"/>
</dbReference>
<protein>
    <submittedName>
        <fullName evidence="2">Pyridine nucleotide-disulfide oxidoreductase</fullName>
    </submittedName>
</protein>
<dbReference type="AlphaFoldDB" id="A0A318JRM3"/>
<dbReference type="Gene3D" id="3.50.50.60">
    <property type="entry name" value="FAD/NAD(P)-binding domain"/>
    <property type="match status" value="2"/>
</dbReference>
<dbReference type="PANTHER" id="PTHR43539:SF23">
    <property type="entry name" value="FAD-DEPENDENT OXIDOREDUCTASE DOMAIN-CONTAINING PROTEIN 2"/>
    <property type="match status" value="1"/>
</dbReference>
<dbReference type="Pfam" id="PF13738">
    <property type="entry name" value="Pyr_redox_3"/>
    <property type="match status" value="1"/>
</dbReference>
<name>A0A318JRM3_9NOCA</name>
<dbReference type="PRINTS" id="PR00469">
    <property type="entry name" value="PNDRDTASEII"/>
</dbReference>
<dbReference type="GO" id="GO:0004497">
    <property type="term" value="F:monooxygenase activity"/>
    <property type="evidence" value="ECO:0007669"/>
    <property type="project" value="TreeGrafter"/>
</dbReference>
<dbReference type="GO" id="GO:0050660">
    <property type="term" value="F:flavin adenine dinucleotide binding"/>
    <property type="evidence" value="ECO:0007669"/>
    <property type="project" value="TreeGrafter"/>
</dbReference>
<evidence type="ECO:0000256" key="1">
    <source>
        <dbReference type="ARBA" id="ARBA00023002"/>
    </source>
</evidence>
<keyword evidence="3" id="KW-1185">Reference proteome</keyword>
<organism evidence="2 3">
    <name type="scientific">Nocardia tenerifensis</name>
    <dbReference type="NCBI Taxonomy" id="228006"/>
    <lineage>
        <taxon>Bacteria</taxon>
        <taxon>Bacillati</taxon>
        <taxon>Actinomycetota</taxon>
        <taxon>Actinomycetes</taxon>
        <taxon>Mycobacteriales</taxon>
        <taxon>Nocardiaceae</taxon>
        <taxon>Nocardia</taxon>
    </lineage>
</organism>
<gene>
    <name evidence="2" type="ORF">DFR70_11734</name>
</gene>
<dbReference type="Proteomes" id="UP000247569">
    <property type="component" value="Unassembled WGS sequence"/>
</dbReference>
<dbReference type="OrthoDB" id="178899at2"/>
<dbReference type="SUPFAM" id="SSF51905">
    <property type="entry name" value="FAD/NAD(P)-binding domain"/>
    <property type="match status" value="1"/>
</dbReference>
<dbReference type="InterPro" id="IPR036188">
    <property type="entry name" value="FAD/NAD-bd_sf"/>
</dbReference>
<evidence type="ECO:0000313" key="2">
    <source>
        <dbReference type="EMBL" id="PXX57606.1"/>
    </source>
</evidence>
<evidence type="ECO:0000313" key="3">
    <source>
        <dbReference type="Proteomes" id="UP000247569"/>
    </source>
</evidence>
<comment type="caution">
    <text evidence="2">The sequence shown here is derived from an EMBL/GenBank/DDBJ whole genome shotgun (WGS) entry which is preliminary data.</text>
</comment>
<dbReference type="RefSeq" id="WP_040742476.1">
    <property type="nucleotide sequence ID" value="NZ_QJKF01000017.1"/>
</dbReference>
<sequence length="522" mass="58925">MSELDYLVIGAGPAGLQMGHHLKQAGRDYLIVEAGATAGTFFTRFPRHRQLISINKVHTGWDDPELNLRMDWNSLLAGAPFKEYTPRFFPAADDMVRYLGDFAARQGLSIRYDTRIERISRPDLFEAVDQHGNVFRAHRIIMATGVSKPYVPEIPGIETAELYSEVSIDPADFTDQRVLIIGKGNSAFETADNLIETTAVIHVAGPHSIRLAWQSHFLGHLRAVNNNFLDTYQLKSQNAILDGNVVDISRQSDSSYLVTVSFSRVNEVTKGIRYDRVIVATGFRFDASIFDPECRPELAINDRFPAQTPAWESVNVPGLYFAGTITQERDFKKSTSAFIHGFRYATRALHRVLEERHHGQAWPHRELVATAYGMGDAILDRVNRTSALWQLFGFLGDVVTLNTDGTARYWDELPVDFVPDAIAAGTLGEVDSYLVITLEYGADHDRLDPFDIDARRIAQSDSEHALDGRYLHPVVRRYRAGQQIAEHHITENLENEWTHETVHRKPLIDFLETMLPAPEPTR</sequence>
<keyword evidence="1" id="KW-0560">Oxidoreductase</keyword>
<dbReference type="InterPro" id="IPR050982">
    <property type="entry name" value="Auxin_biosynth/cation_transpt"/>
</dbReference>
<accession>A0A318JRM3</accession>
<proteinExistence type="predicted"/>